<evidence type="ECO:0000313" key="4">
    <source>
        <dbReference type="Proteomes" id="UP000279306"/>
    </source>
</evidence>
<dbReference type="EMBL" id="LR134356">
    <property type="protein sequence ID" value="VEG57567.1"/>
    <property type="molecule type" value="Genomic_DNA"/>
</dbReference>
<accession>A0A3S4RSM9</accession>
<protein>
    <submittedName>
        <fullName evidence="3">Uncharacterized protein</fullName>
    </submittedName>
</protein>
<gene>
    <name evidence="3" type="ORF">NCTC10437_04580</name>
</gene>
<dbReference type="Proteomes" id="UP000279306">
    <property type="component" value="Chromosome"/>
</dbReference>
<evidence type="ECO:0000256" key="2">
    <source>
        <dbReference type="SAM" id="SignalP"/>
    </source>
</evidence>
<evidence type="ECO:0000256" key="1">
    <source>
        <dbReference type="SAM" id="MobiDB-lite"/>
    </source>
</evidence>
<keyword evidence="2" id="KW-0732">Signal</keyword>
<dbReference type="RefSeq" id="WP_048632809.1">
    <property type="nucleotide sequence ID" value="NZ_CVQQ01000008.1"/>
</dbReference>
<dbReference type="KEGG" id="mauu:NCTC10437_04580"/>
<evidence type="ECO:0000313" key="3">
    <source>
        <dbReference type="EMBL" id="VEG57567.1"/>
    </source>
</evidence>
<sequence length="89" mass="9378">MRTRGWRFRTAVTAMCVIVLAACTPTPSVTGAPTTSSPPPPVPGFPDLSQSTPVDTQTYVMSYPYSNVALACLAGPHGFLLTATSTELF</sequence>
<feature type="chain" id="PRO_5018706502" evidence="2">
    <location>
        <begin position="32"/>
        <end position="89"/>
    </location>
</feature>
<feature type="signal peptide" evidence="2">
    <location>
        <begin position="1"/>
        <end position="31"/>
    </location>
</feature>
<reference evidence="3 4" key="1">
    <citation type="submission" date="2018-12" db="EMBL/GenBank/DDBJ databases">
        <authorList>
            <consortium name="Pathogen Informatics"/>
        </authorList>
    </citation>
    <scope>NUCLEOTIDE SEQUENCE [LARGE SCALE GENOMIC DNA]</scope>
    <source>
        <strain evidence="3 4">NCTC10437</strain>
    </source>
</reference>
<feature type="region of interest" description="Disordered" evidence="1">
    <location>
        <begin position="27"/>
        <end position="51"/>
    </location>
</feature>
<dbReference type="AlphaFoldDB" id="A0A3S4RSM9"/>
<dbReference type="STRING" id="1791.GCA_001049355_02934"/>
<dbReference type="PROSITE" id="PS51257">
    <property type="entry name" value="PROKAR_LIPOPROTEIN"/>
    <property type="match status" value="1"/>
</dbReference>
<organism evidence="3 4">
    <name type="scientific">Mycolicibacterium aurum</name>
    <name type="common">Mycobacterium aurum</name>
    <dbReference type="NCBI Taxonomy" id="1791"/>
    <lineage>
        <taxon>Bacteria</taxon>
        <taxon>Bacillati</taxon>
        <taxon>Actinomycetota</taxon>
        <taxon>Actinomycetes</taxon>
        <taxon>Mycobacteriales</taxon>
        <taxon>Mycobacteriaceae</taxon>
        <taxon>Mycolicibacterium</taxon>
    </lineage>
</organism>
<proteinExistence type="predicted"/>
<name>A0A3S4RSM9_MYCAU</name>
<keyword evidence="4" id="KW-1185">Reference proteome</keyword>